<accession>A0A3L6NG75</accession>
<sequence>MSNQDVMPPAPTANEDTALNPLLNDSAGKQNANILCQCKRCSDQCIRAVHRERAIYCNVCLELCHPEANFSLAVEK</sequence>
<comment type="caution">
    <text evidence="2">The sequence shown here is derived from an EMBL/GenBank/DDBJ whole genome shotgun (WGS) entry which is preliminary data.</text>
</comment>
<dbReference type="Proteomes" id="UP000270866">
    <property type="component" value="Chromosome 8"/>
</dbReference>
<reference evidence="2 3" key="1">
    <citation type="journal article" date="2018" name="Sci. Rep.">
        <title>Characterisation of pathogen-specific regions and novel effector candidates in Fusarium oxysporum f. sp. cepae.</title>
        <authorList>
            <person name="Armitage A.D."/>
            <person name="Taylor A."/>
            <person name="Sobczyk M.K."/>
            <person name="Baxter L."/>
            <person name="Greenfield B.P."/>
            <person name="Bates H.J."/>
            <person name="Wilson F."/>
            <person name="Jackson A.C."/>
            <person name="Ott S."/>
            <person name="Harrison R.J."/>
            <person name="Clarkson J.P."/>
        </authorList>
    </citation>
    <scope>NUCLEOTIDE SEQUENCE [LARGE SCALE GENOMIC DNA]</scope>
    <source>
        <strain evidence="2 3">FoC_Fus2</strain>
    </source>
</reference>
<dbReference type="AlphaFoldDB" id="A0A3L6NG75"/>
<organism evidence="2 3">
    <name type="scientific">Fusarium oxysporum f. sp. cepae</name>
    <dbReference type="NCBI Taxonomy" id="396571"/>
    <lineage>
        <taxon>Eukaryota</taxon>
        <taxon>Fungi</taxon>
        <taxon>Dikarya</taxon>
        <taxon>Ascomycota</taxon>
        <taxon>Pezizomycotina</taxon>
        <taxon>Sordariomycetes</taxon>
        <taxon>Hypocreomycetidae</taxon>
        <taxon>Hypocreales</taxon>
        <taxon>Nectriaceae</taxon>
        <taxon>Fusarium</taxon>
        <taxon>Fusarium oxysporum species complex</taxon>
    </lineage>
</organism>
<name>A0A3L6NG75_FUSOX</name>
<feature type="region of interest" description="Disordered" evidence="1">
    <location>
        <begin position="1"/>
        <end position="24"/>
    </location>
</feature>
<dbReference type="EMBL" id="MRCU01000006">
    <property type="protein sequence ID" value="RKK16043.1"/>
    <property type="molecule type" value="Genomic_DNA"/>
</dbReference>
<evidence type="ECO:0000256" key="1">
    <source>
        <dbReference type="SAM" id="MobiDB-lite"/>
    </source>
</evidence>
<proteinExistence type="predicted"/>
<evidence type="ECO:0000313" key="2">
    <source>
        <dbReference type="EMBL" id="RKK16043.1"/>
    </source>
</evidence>
<gene>
    <name evidence="2" type="ORF">BFJ65_g9616</name>
</gene>
<evidence type="ECO:0000313" key="3">
    <source>
        <dbReference type="Proteomes" id="UP000270866"/>
    </source>
</evidence>
<protein>
    <submittedName>
        <fullName evidence="2">Uncharacterized protein</fullName>
    </submittedName>
</protein>